<evidence type="ECO:0000256" key="2">
    <source>
        <dbReference type="SAM" id="Phobius"/>
    </source>
</evidence>
<keyword evidence="2" id="KW-0812">Transmembrane</keyword>
<keyword evidence="4" id="KW-1185">Reference proteome</keyword>
<feature type="coiled-coil region" evidence="1">
    <location>
        <begin position="203"/>
        <end position="237"/>
    </location>
</feature>
<accession>A0A815ZE44</accession>
<evidence type="ECO:0008006" key="5">
    <source>
        <dbReference type="Google" id="ProtNLM"/>
    </source>
</evidence>
<keyword evidence="1" id="KW-0175">Coiled coil</keyword>
<proteinExistence type="predicted"/>
<reference evidence="3" key="1">
    <citation type="submission" date="2021-02" db="EMBL/GenBank/DDBJ databases">
        <authorList>
            <person name="Nowell W R."/>
        </authorList>
    </citation>
    <scope>NUCLEOTIDE SEQUENCE</scope>
</reference>
<dbReference type="EMBL" id="CAJNOR010006042">
    <property type="protein sequence ID" value="CAF1583643.1"/>
    <property type="molecule type" value="Genomic_DNA"/>
</dbReference>
<protein>
    <recommendedName>
        <fullName evidence="5">RRM domain-containing protein</fullName>
    </recommendedName>
</protein>
<keyword evidence="2" id="KW-0472">Membrane</keyword>
<evidence type="ECO:0000313" key="4">
    <source>
        <dbReference type="Proteomes" id="UP000663828"/>
    </source>
</evidence>
<keyword evidence="2" id="KW-1133">Transmembrane helix</keyword>
<comment type="caution">
    <text evidence="3">The sequence shown here is derived from an EMBL/GenBank/DDBJ whole genome shotgun (WGS) entry which is preliminary data.</text>
</comment>
<evidence type="ECO:0000313" key="3">
    <source>
        <dbReference type="EMBL" id="CAF1583643.1"/>
    </source>
</evidence>
<dbReference type="Proteomes" id="UP000663828">
    <property type="component" value="Unassembled WGS sequence"/>
</dbReference>
<feature type="transmembrane region" description="Helical" evidence="2">
    <location>
        <begin position="44"/>
        <end position="61"/>
    </location>
</feature>
<sequence length="331" mass="38951">MASSNSYEDNRCKLLVLDIDVNQLNSNDLRRYFTTYGPIEWMEIFPKFSSAIIYFVSYLIVDRLVRYRTCSINQNQLRLRHYRSDETSAHIDTRTVRIRLSNPRNTNLKLTESILFPCFERYQSFINKINVFPNNHALIHVSDYIYADRILLDSNNEFQINGQSLILERFVRKGRIQQRQQQQRKQPRDVVIDQLLDRIASLSRQLREKPENSRNEIERLEAELFVIKNENVQLKSQQQRTALIDISNKNSNERPILKRWRKSNTFNKIVLYNPKSHSKYIMGFSSDDLFRGYGGWGGPFYGGYGAPMGYGIPYGGYGYGYPYGGYGYGWY</sequence>
<dbReference type="AlphaFoldDB" id="A0A815ZE44"/>
<dbReference type="SUPFAM" id="SSF54928">
    <property type="entry name" value="RNA-binding domain, RBD"/>
    <property type="match status" value="1"/>
</dbReference>
<dbReference type="GO" id="GO:0003676">
    <property type="term" value="F:nucleic acid binding"/>
    <property type="evidence" value="ECO:0007669"/>
    <property type="project" value="InterPro"/>
</dbReference>
<organism evidence="3 4">
    <name type="scientific">Adineta ricciae</name>
    <name type="common">Rotifer</name>
    <dbReference type="NCBI Taxonomy" id="249248"/>
    <lineage>
        <taxon>Eukaryota</taxon>
        <taxon>Metazoa</taxon>
        <taxon>Spiralia</taxon>
        <taxon>Gnathifera</taxon>
        <taxon>Rotifera</taxon>
        <taxon>Eurotatoria</taxon>
        <taxon>Bdelloidea</taxon>
        <taxon>Adinetida</taxon>
        <taxon>Adinetidae</taxon>
        <taxon>Adineta</taxon>
    </lineage>
</organism>
<gene>
    <name evidence="3" type="ORF">XAT740_LOCUS45790</name>
</gene>
<dbReference type="InterPro" id="IPR035979">
    <property type="entry name" value="RBD_domain_sf"/>
</dbReference>
<name>A0A815ZE44_ADIRI</name>
<evidence type="ECO:0000256" key="1">
    <source>
        <dbReference type="SAM" id="Coils"/>
    </source>
</evidence>